<comment type="caution">
    <text evidence="2">The sequence shown here is derived from an EMBL/GenBank/DDBJ whole genome shotgun (WGS) entry which is preliminary data.</text>
</comment>
<protein>
    <submittedName>
        <fullName evidence="2">Uncharacterized protein</fullName>
    </submittedName>
</protein>
<name>A0A3N0EGX1_SINP1</name>
<evidence type="ECO:0000256" key="1">
    <source>
        <dbReference type="SAM" id="Phobius"/>
    </source>
</evidence>
<keyword evidence="1" id="KW-1133">Transmembrane helix</keyword>
<feature type="transmembrane region" description="Helical" evidence="1">
    <location>
        <begin position="48"/>
        <end position="69"/>
    </location>
</feature>
<keyword evidence="1" id="KW-0472">Membrane</keyword>
<organism evidence="2 3">
    <name type="scientific">Sinomicrobium pectinilyticum</name>
    <dbReference type="NCBI Taxonomy" id="1084421"/>
    <lineage>
        <taxon>Bacteria</taxon>
        <taxon>Pseudomonadati</taxon>
        <taxon>Bacteroidota</taxon>
        <taxon>Flavobacteriia</taxon>
        <taxon>Flavobacteriales</taxon>
        <taxon>Flavobacteriaceae</taxon>
        <taxon>Sinomicrobium</taxon>
    </lineage>
</organism>
<accession>A0A3N0EGX1</accession>
<reference evidence="2 3" key="1">
    <citation type="submission" date="2018-10" db="EMBL/GenBank/DDBJ databases">
        <title>Sinomicrobium pectinilyticum sp. nov., a pectinase-producing bacterium isolated from alkaline and saline soil, and emended description of the genus Sinomicrobium.</title>
        <authorList>
            <person name="Cheng B."/>
            <person name="Li C."/>
            <person name="Lai Q."/>
            <person name="Du M."/>
            <person name="Shao Z."/>
            <person name="Xu P."/>
            <person name="Yang C."/>
        </authorList>
    </citation>
    <scope>NUCLEOTIDE SEQUENCE [LARGE SCALE GENOMIC DNA]</scope>
    <source>
        <strain evidence="2 3">5DNS001</strain>
    </source>
</reference>
<proteinExistence type="predicted"/>
<dbReference type="Proteomes" id="UP000267469">
    <property type="component" value="Unassembled WGS sequence"/>
</dbReference>
<evidence type="ECO:0000313" key="2">
    <source>
        <dbReference type="EMBL" id="RNL87136.1"/>
    </source>
</evidence>
<evidence type="ECO:0000313" key="3">
    <source>
        <dbReference type="Proteomes" id="UP000267469"/>
    </source>
</evidence>
<keyword evidence="3" id="KW-1185">Reference proteome</keyword>
<dbReference type="AlphaFoldDB" id="A0A3N0EGX1"/>
<sequence>MLYPVYTFLRDFAVTDKEKKKPAFTKYLVIPTFFNIYRLRSGEIYIDYISFMIGNLCVLFIMGIVFLLFHK</sequence>
<keyword evidence="1" id="KW-0812">Transmembrane</keyword>
<dbReference type="EMBL" id="RJTM01000073">
    <property type="protein sequence ID" value="RNL87136.1"/>
    <property type="molecule type" value="Genomic_DNA"/>
</dbReference>
<gene>
    <name evidence="2" type="ORF">ED312_10775</name>
</gene>